<sequence>MKTVLLTFLFFLCYTLTFGQKLLGNWEWIENTEERSFRVTLFQDQDKSSSKSLIKGIHCGEYYNRGRVDCASTTSMILKPGELPNSWTGSINSNFSGETSKIRVTYIPDKDQLSWEIINPSGQFYFPHDAILKRENSL</sequence>
<dbReference type="Proteomes" id="UP000185221">
    <property type="component" value="Unassembled WGS sequence"/>
</dbReference>
<dbReference type="OrthoDB" id="827263at2"/>
<organism evidence="1 2">
    <name type="scientific">Algoriphagus halophilus</name>
    <dbReference type="NCBI Taxonomy" id="226505"/>
    <lineage>
        <taxon>Bacteria</taxon>
        <taxon>Pseudomonadati</taxon>
        <taxon>Bacteroidota</taxon>
        <taxon>Cytophagia</taxon>
        <taxon>Cytophagales</taxon>
        <taxon>Cyclobacteriaceae</taxon>
        <taxon>Algoriphagus</taxon>
    </lineage>
</organism>
<evidence type="ECO:0008006" key="3">
    <source>
        <dbReference type="Google" id="ProtNLM"/>
    </source>
</evidence>
<keyword evidence="2" id="KW-1185">Reference proteome</keyword>
<evidence type="ECO:0000313" key="2">
    <source>
        <dbReference type="Proteomes" id="UP000185221"/>
    </source>
</evidence>
<evidence type="ECO:0000313" key="1">
    <source>
        <dbReference type="EMBL" id="SIN97795.1"/>
    </source>
</evidence>
<protein>
    <recommendedName>
        <fullName evidence="3">Lipocalin-like domain-containing protein</fullName>
    </recommendedName>
</protein>
<reference evidence="2" key="1">
    <citation type="submission" date="2016-11" db="EMBL/GenBank/DDBJ databases">
        <authorList>
            <person name="Varghese N."/>
            <person name="Submissions S."/>
        </authorList>
    </citation>
    <scope>NUCLEOTIDE SEQUENCE [LARGE SCALE GENOMIC DNA]</scope>
    <source>
        <strain evidence="2">DSM 15292</strain>
    </source>
</reference>
<proteinExistence type="predicted"/>
<dbReference type="EMBL" id="FSRC01000002">
    <property type="protein sequence ID" value="SIN97795.1"/>
    <property type="molecule type" value="Genomic_DNA"/>
</dbReference>
<dbReference type="RefSeq" id="WP_074225474.1">
    <property type="nucleotide sequence ID" value="NZ_FSRC01000002.1"/>
</dbReference>
<accession>A0A1N6FR80</accession>
<name>A0A1N6FR80_9BACT</name>
<dbReference type="AlphaFoldDB" id="A0A1N6FR80"/>
<gene>
    <name evidence="1" type="ORF">SAMN05444394_2660</name>
</gene>